<sequence>MNIKQLIESRYSVRSFLDKDVGFEKVKSILDTANSAPSGGNIQPWKVYVLGNNSKNELVTQALNNYDTGVQEDIEYEIYPKPLAEEYKKRRSQCAADMYDALSIARDDIDTRLKQVRENFKFFGAPIGMIVTIDKSFAQNGWGHVGMFLQNLWLTAISEGLGVCLQESWSIYPKTVKKVIDCPDNEMIWCGIAMGYPNNEDPINNYRTSRDSIDTFASFID</sequence>
<dbReference type="InterPro" id="IPR000415">
    <property type="entry name" value="Nitroreductase-like"/>
</dbReference>
<evidence type="ECO:0000256" key="2">
    <source>
        <dbReference type="ARBA" id="ARBA00023002"/>
    </source>
</evidence>
<feature type="domain" description="Nitroreductase" evidence="3">
    <location>
        <begin position="7"/>
        <end position="196"/>
    </location>
</feature>
<proteinExistence type="inferred from homology"/>
<reference evidence="4 5" key="1">
    <citation type="submission" date="2019-02" db="EMBL/GenBank/DDBJ databases">
        <title>Prokaryotic population dynamics and viral predation in marine succession experiment using metagenomics: the confinement effect.</title>
        <authorList>
            <person name="Haro-Moreno J.M."/>
            <person name="Rodriguez-Valera F."/>
            <person name="Lopez-Perez M."/>
        </authorList>
    </citation>
    <scope>NUCLEOTIDE SEQUENCE [LARGE SCALE GENOMIC DNA]</scope>
    <source>
        <strain evidence="4">MED-G163</strain>
    </source>
</reference>
<accession>A0A520MJD9</accession>
<evidence type="ECO:0000313" key="4">
    <source>
        <dbReference type="EMBL" id="RZO21307.1"/>
    </source>
</evidence>
<dbReference type="Proteomes" id="UP000315782">
    <property type="component" value="Unassembled WGS sequence"/>
</dbReference>
<dbReference type="PANTHER" id="PTHR43673:SF10">
    <property type="entry name" value="NADH DEHYDROGENASE_NAD(P)H NITROREDUCTASE XCC3605-RELATED"/>
    <property type="match status" value="1"/>
</dbReference>
<comment type="caution">
    <text evidence="4">The sequence shown here is derived from an EMBL/GenBank/DDBJ whole genome shotgun (WGS) entry which is preliminary data.</text>
</comment>
<dbReference type="Gene3D" id="3.40.109.10">
    <property type="entry name" value="NADH Oxidase"/>
    <property type="match status" value="1"/>
</dbReference>
<dbReference type="EMBL" id="SHBI01000007">
    <property type="protein sequence ID" value="RZO21307.1"/>
    <property type="molecule type" value="Genomic_DNA"/>
</dbReference>
<comment type="similarity">
    <text evidence="1">Belongs to the nitroreductase family.</text>
</comment>
<gene>
    <name evidence="4" type="ORF">EVA96_01890</name>
</gene>
<keyword evidence="2" id="KW-0560">Oxidoreductase</keyword>
<evidence type="ECO:0000313" key="5">
    <source>
        <dbReference type="Proteomes" id="UP000315782"/>
    </source>
</evidence>
<dbReference type="InterPro" id="IPR029479">
    <property type="entry name" value="Nitroreductase"/>
</dbReference>
<dbReference type="AlphaFoldDB" id="A0A520MJD9"/>
<dbReference type="CDD" id="cd02136">
    <property type="entry name" value="PnbA_NfnB-like"/>
    <property type="match status" value="1"/>
</dbReference>
<dbReference type="GO" id="GO:0016491">
    <property type="term" value="F:oxidoreductase activity"/>
    <property type="evidence" value="ECO:0007669"/>
    <property type="project" value="UniProtKB-KW"/>
</dbReference>
<name>A0A520MJD9_9GAMM</name>
<dbReference type="PANTHER" id="PTHR43673">
    <property type="entry name" value="NAD(P)H NITROREDUCTASE YDGI-RELATED"/>
    <property type="match status" value="1"/>
</dbReference>
<evidence type="ECO:0000256" key="1">
    <source>
        <dbReference type="ARBA" id="ARBA00007118"/>
    </source>
</evidence>
<evidence type="ECO:0000259" key="3">
    <source>
        <dbReference type="Pfam" id="PF00881"/>
    </source>
</evidence>
<protein>
    <submittedName>
        <fullName evidence="4">Nitroreductase</fullName>
    </submittedName>
</protein>
<dbReference type="SUPFAM" id="SSF55469">
    <property type="entry name" value="FMN-dependent nitroreductase-like"/>
    <property type="match status" value="1"/>
</dbReference>
<dbReference type="Pfam" id="PF00881">
    <property type="entry name" value="Nitroreductase"/>
    <property type="match status" value="1"/>
</dbReference>
<organism evidence="4 5">
    <name type="scientific">SAR86 cluster bacterium</name>
    <dbReference type="NCBI Taxonomy" id="2030880"/>
    <lineage>
        <taxon>Bacteria</taxon>
        <taxon>Pseudomonadati</taxon>
        <taxon>Pseudomonadota</taxon>
        <taxon>Gammaproteobacteria</taxon>
        <taxon>SAR86 cluster</taxon>
    </lineage>
</organism>